<gene>
    <name evidence="2" type="ORF">PRELSG_0005600</name>
</gene>
<feature type="transmembrane region" description="Helical" evidence="1">
    <location>
        <begin position="162"/>
        <end position="187"/>
    </location>
</feature>
<accession>A0A1J1GKD9</accession>
<evidence type="ECO:0008006" key="4">
    <source>
        <dbReference type="Google" id="ProtNLM"/>
    </source>
</evidence>
<keyword evidence="1" id="KW-0472">Membrane</keyword>
<protein>
    <recommendedName>
        <fullName evidence="4">Fam-h protein</fullName>
    </recommendedName>
</protein>
<feature type="transmembrane region" description="Helical" evidence="1">
    <location>
        <begin position="199"/>
        <end position="218"/>
    </location>
</feature>
<evidence type="ECO:0000313" key="3">
    <source>
        <dbReference type="Proteomes" id="UP000220158"/>
    </source>
</evidence>
<name>A0A1J1GKD9_PLARL</name>
<dbReference type="GeneID" id="39733967"/>
<dbReference type="KEGG" id="prel:PRELSG_0005600"/>
<evidence type="ECO:0000313" key="2">
    <source>
        <dbReference type="EMBL" id="CRG85149.1"/>
    </source>
</evidence>
<dbReference type="Proteomes" id="UP000220158">
    <property type="component" value="Unassembled WGS sequence"/>
</dbReference>
<keyword evidence="1" id="KW-1133">Transmembrane helix</keyword>
<sequence length="224" mass="26912">MIKKNNIISNITTYSRNNRNADKFLVIIDLIHSKKYYKKEKMRTFSFPIKFFIFTYLIWILHCFNNSTSCKLWIKKHRLENILNLKANRFLSENENEPESKLEFEIKILDVIEDMHMRPNASEATSKFEIQKIDPDNETKVMQKKNYEKKVSRNKLEMCKHILYISYLYSIVILPLPLVALASYSFIVDSSIWELYKSWIMLVAINLFLNLINIMYLYKNKKNR</sequence>
<dbReference type="VEuPathDB" id="PlasmoDB:PRELSG_0005600"/>
<organism evidence="2 3">
    <name type="scientific">Plasmodium relictum</name>
    <dbReference type="NCBI Taxonomy" id="85471"/>
    <lineage>
        <taxon>Eukaryota</taxon>
        <taxon>Sar</taxon>
        <taxon>Alveolata</taxon>
        <taxon>Apicomplexa</taxon>
        <taxon>Aconoidasida</taxon>
        <taxon>Haemosporida</taxon>
        <taxon>Plasmodiidae</taxon>
        <taxon>Plasmodium</taxon>
        <taxon>Plasmodium (Haemamoeba)</taxon>
    </lineage>
</organism>
<reference evidence="2 3" key="1">
    <citation type="submission" date="2015-04" db="EMBL/GenBank/DDBJ databases">
        <authorList>
            <consortium name="Pathogen Informatics"/>
        </authorList>
    </citation>
    <scope>NUCLEOTIDE SEQUENCE [LARGE SCALE GENOMIC DNA]</scope>
    <source>
        <strain evidence="2 3">SGS1</strain>
    </source>
</reference>
<dbReference type="RefSeq" id="XP_028531244.1">
    <property type="nucleotide sequence ID" value="XM_028676579.1"/>
</dbReference>
<proteinExistence type="predicted"/>
<dbReference type="AlphaFoldDB" id="A0A1J1GKD9"/>
<feature type="transmembrane region" description="Helical" evidence="1">
    <location>
        <begin position="45"/>
        <end position="64"/>
    </location>
</feature>
<evidence type="ECO:0000256" key="1">
    <source>
        <dbReference type="SAM" id="Phobius"/>
    </source>
</evidence>
<keyword evidence="1" id="KW-0812">Transmembrane</keyword>
<dbReference type="EMBL" id="CVMU01000361">
    <property type="protein sequence ID" value="CRG85149.1"/>
    <property type="molecule type" value="Genomic_DNA"/>
</dbReference>
<keyword evidence="3" id="KW-1185">Reference proteome</keyword>